<dbReference type="EMBL" id="UASJ01000001">
    <property type="protein sequence ID" value="SQB64288.1"/>
    <property type="molecule type" value="Genomic_DNA"/>
</dbReference>
<accession>A0A2X2YDE6</accession>
<name>A0A2X2YDE6_9ACTO</name>
<gene>
    <name evidence="1" type="ORF">NCTC11820_00623</name>
</gene>
<dbReference type="Proteomes" id="UP000250245">
    <property type="component" value="Unassembled WGS sequence"/>
</dbReference>
<evidence type="ECO:0000313" key="2">
    <source>
        <dbReference type="Proteomes" id="UP000250245"/>
    </source>
</evidence>
<reference evidence="1 2" key="1">
    <citation type="submission" date="2018-06" db="EMBL/GenBank/DDBJ databases">
        <authorList>
            <consortium name="Pathogen Informatics"/>
            <person name="Doyle S."/>
        </authorList>
    </citation>
    <scope>NUCLEOTIDE SEQUENCE [LARGE SCALE GENOMIC DNA]</scope>
    <source>
        <strain evidence="1 2">NCTC11820</strain>
    </source>
</reference>
<evidence type="ECO:0000313" key="1">
    <source>
        <dbReference type="EMBL" id="SQB64288.1"/>
    </source>
</evidence>
<protein>
    <submittedName>
        <fullName evidence="1">Uncharacterized protein</fullName>
    </submittedName>
</protein>
<dbReference type="GeneID" id="55564240"/>
<organism evidence="1 2">
    <name type="scientific">Mobiluncus curtisii</name>
    <dbReference type="NCBI Taxonomy" id="2051"/>
    <lineage>
        <taxon>Bacteria</taxon>
        <taxon>Bacillati</taxon>
        <taxon>Actinomycetota</taxon>
        <taxon>Actinomycetes</taxon>
        <taxon>Actinomycetales</taxon>
        <taxon>Actinomycetaceae</taxon>
        <taxon>Mobiluncus</taxon>
    </lineage>
</organism>
<dbReference type="AlphaFoldDB" id="A0A2X2YDE6"/>
<proteinExistence type="predicted"/>
<dbReference type="RefSeq" id="WP_013188556.1">
    <property type="nucleotide sequence ID" value="NZ_CP068112.1"/>
</dbReference>
<sequence>MNDEFESGALDEGGVFFRKLDDDTFAIVGSTLLPGEQVEVTSKNGTVRQVIVGKILSEDDGIMTAEFDWVAEPHPDIDYSDCQVYFHGLDNGDYVVTGMNLVQGETATVSVKDGGTKEVIVTKILDVNEDGIQTATFEWPRTSPDDLVNDGRIVFTRLEGDEWAIRGKGLETGKTVKVSRKGKTSKEKVIVAEIVEDENGIQTAKFTNPPNEKKDTDND</sequence>